<evidence type="ECO:0000256" key="3">
    <source>
        <dbReference type="PROSITE-ProRule" id="PRU00023"/>
    </source>
</evidence>
<dbReference type="InterPro" id="IPR002110">
    <property type="entry name" value="Ankyrin_rpt"/>
</dbReference>
<dbReference type="Pfam" id="PF12796">
    <property type="entry name" value="Ank_2"/>
    <property type="match status" value="5"/>
</dbReference>
<accession>A0A8T2R1D6</accession>
<feature type="repeat" description="ANK" evidence="3">
    <location>
        <begin position="144"/>
        <end position="165"/>
    </location>
</feature>
<evidence type="ECO:0000313" key="7">
    <source>
        <dbReference type="Proteomes" id="UP000825935"/>
    </source>
</evidence>
<dbReference type="OrthoDB" id="194358at2759"/>
<dbReference type="SMART" id="SM00248">
    <property type="entry name" value="ANK"/>
    <property type="match status" value="12"/>
</dbReference>
<organism evidence="6 7">
    <name type="scientific">Ceratopteris richardii</name>
    <name type="common">Triangle waterfern</name>
    <dbReference type="NCBI Taxonomy" id="49495"/>
    <lineage>
        <taxon>Eukaryota</taxon>
        <taxon>Viridiplantae</taxon>
        <taxon>Streptophyta</taxon>
        <taxon>Embryophyta</taxon>
        <taxon>Tracheophyta</taxon>
        <taxon>Polypodiopsida</taxon>
        <taxon>Polypodiidae</taxon>
        <taxon>Polypodiales</taxon>
        <taxon>Pteridineae</taxon>
        <taxon>Pteridaceae</taxon>
        <taxon>Parkerioideae</taxon>
        <taxon>Ceratopteris</taxon>
    </lineage>
</organism>
<keyword evidence="2 3" id="KW-0040">ANK repeat</keyword>
<keyword evidence="4" id="KW-1133">Transmembrane helix</keyword>
<sequence length="781" mass="85307">MPDNPLLDAIDLDDEEQVIHLLRTTDSKLSMPMVNSKLSLPGWSGFTLLHWAAQRGHVSSVSLLLEAGASVDSVDDAGDTPLHHAARSRRTAVVELLLRATRLFNARNKDGDTPLHLAAESGAAKVVKMISIVAASCVNEQNNNGDTPLHLATRFGNVLAVKLLLTCECTDPTIRNNEEDTVLHLAVISGKLVSVEALLLCKDAPVLLDSRNKARLTPLLVACSCKFTQTLTPRIIAGPKPRQTKEIVELLLHEGADITARDKEGHCALHIAALHGNVDAISALLGAGNGTGSPRDANPGAGGTHYTCESEFLLGTKDRLRSAKSKKKAEMENYVYHALEMDEVSPSPNLKEYFYSTEWRLNRVPSSLCPRVNLPNKDGESALHLAARLGHRSAAETLLSFQADPNQLNKYFDGPIDYAFEAGHDDIVAILMRNGADITDRIKHALVKLAAAEVRKNPLLPKPREWDLQDLYLLHTTAMSGRTRILDALLDQSTMDVNARNEWKQTPLHCAAILGKTAVVMSLVKRREVRANAGDRRGKTALQYAIECKHSEVEKLLLERAEVREILDRMYRDRQVYVDAANAILVGAALIGGVTYSGWLQPPLGYIDRGYTDISSMAVRIFCVFNSVSFCFSMCTVLAGAGAVLPCPDAYIATVVRKVRRALALAALLMVISILSVLGAFAAAGFAIVEKPRERHGSLLMSVSMAPGIFIAVGLTFWFIMKMAALLPHRCTSWVHLNLHFPWISTSIPIDLCKQTFSCDQDHCLSSTSDLPSYFGQGSVS</sequence>
<keyword evidence="1" id="KW-0677">Repeat</keyword>
<dbReference type="EMBL" id="CM035435">
    <property type="protein sequence ID" value="KAH7290192.1"/>
    <property type="molecule type" value="Genomic_DNA"/>
</dbReference>
<feature type="domain" description="PGG" evidence="5">
    <location>
        <begin position="579"/>
        <end position="686"/>
    </location>
</feature>
<feature type="repeat" description="ANK" evidence="3">
    <location>
        <begin position="264"/>
        <end position="288"/>
    </location>
</feature>
<evidence type="ECO:0000256" key="2">
    <source>
        <dbReference type="ARBA" id="ARBA00023043"/>
    </source>
</evidence>
<dbReference type="Gene3D" id="1.25.40.20">
    <property type="entry name" value="Ankyrin repeat-containing domain"/>
    <property type="match status" value="5"/>
</dbReference>
<evidence type="ECO:0000259" key="5">
    <source>
        <dbReference type="Pfam" id="PF13962"/>
    </source>
</evidence>
<feature type="repeat" description="ANK" evidence="3">
    <location>
        <begin position="110"/>
        <end position="130"/>
    </location>
</feature>
<feature type="transmembrane region" description="Helical" evidence="4">
    <location>
        <begin position="619"/>
        <end position="641"/>
    </location>
</feature>
<dbReference type="Proteomes" id="UP000825935">
    <property type="component" value="Chromosome 30"/>
</dbReference>
<proteinExistence type="predicted"/>
<protein>
    <recommendedName>
        <fullName evidence="5">PGG domain-containing protein</fullName>
    </recommendedName>
</protein>
<dbReference type="InterPro" id="IPR036770">
    <property type="entry name" value="Ankyrin_rpt-contain_sf"/>
</dbReference>
<feature type="transmembrane region" description="Helical" evidence="4">
    <location>
        <begin position="699"/>
        <end position="720"/>
    </location>
</feature>
<feature type="repeat" description="ANK" evidence="3">
    <location>
        <begin position="378"/>
        <end position="410"/>
    </location>
</feature>
<evidence type="ECO:0000256" key="4">
    <source>
        <dbReference type="SAM" id="Phobius"/>
    </source>
</evidence>
<keyword evidence="4" id="KW-0812">Transmembrane</keyword>
<comment type="caution">
    <text evidence="6">The sequence shown here is derived from an EMBL/GenBank/DDBJ whole genome shotgun (WGS) entry which is preliminary data.</text>
</comment>
<dbReference type="PROSITE" id="PS50297">
    <property type="entry name" value="ANK_REP_REGION"/>
    <property type="match status" value="6"/>
</dbReference>
<feature type="transmembrane region" description="Helical" evidence="4">
    <location>
        <begin position="576"/>
        <end position="599"/>
    </location>
</feature>
<dbReference type="PANTHER" id="PTHR24178:SF41">
    <property type="entry name" value="ANKYRIN-2 ISOFORM X1"/>
    <property type="match status" value="1"/>
</dbReference>
<gene>
    <name evidence="6" type="ORF">KP509_30G035700</name>
</gene>
<evidence type="ECO:0000256" key="1">
    <source>
        <dbReference type="ARBA" id="ARBA00022737"/>
    </source>
</evidence>
<keyword evidence="4" id="KW-0472">Membrane</keyword>
<dbReference type="PROSITE" id="PS50088">
    <property type="entry name" value="ANK_REPEAT"/>
    <property type="match status" value="6"/>
</dbReference>
<dbReference type="AlphaFoldDB" id="A0A8T2R1D6"/>
<name>A0A8T2R1D6_CERRI</name>
<dbReference type="SUPFAM" id="SSF48403">
    <property type="entry name" value="Ankyrin repeat"/>
    <property type="match status" value="2"/>
</dbReference>
<dbReference type="PANTHER" id="PTHR24178">
    <property type="entry name" value="MOLTING PROTEIN MLT-4"/>
    <property type="match status" value="1"/>
</dbReference>
<dbReference type="PRINTS" id="PR01415">
    <property type="entry name" value="ANKYRIN"/>
</dbReference>
<feature type="transmembrane region" description="Helical" evidence="4">
    <location>
        <begin position="662"/>
        <end position="687"/>
    </location>
</feature>
<evidence type="ECO:0000313" key="6">
    <source>
        <dbReference type="EMBL" id="KAH7290192.1"/>
    </source>
</evidence>
<feature type="repeat" description="ANK" evidence="3">
    <location>
        <begin position="44"/>
        <end position="76"/>
    </location>
</feature>
<keyword evidence="7" id="KW-1185">Reference proteome</keyword>
<dbReference type="InterPro" id="IPR026961">
    <property type="entry name" value="PGG_dom"/>
</dbReference>
<dbReference type="OMA" id="CSIAVRH"/>
<reference evidence="6" key="1">
    <citation type="submission" date="2021-08" db="EMBL/GenBank/DDBJ databases">
        <title>WGS assembly of Ceratopteris richardii.</title>
        <authorList>
            <person name="Marchant D.B."/>
            <person name="Chen G."/>
            <person name="Jenkins J."/>
            <person name="Shu S."/>
            <person name="Leebens-Mack J."/>
            <person name="Grimwood J."/>
            <person name="Schmutz J."/>
            <person name="Soltis P."/>
            <person name="Soltis D."/>
            <person name="Chen Z.-H."/>
        </authorList>
    </citation>
    <scope>NUCLEOTIDE SEQUENCE</scope>
    <source>
        <strain evidence="6">Whitten #5841</strain>
        <tissue evidence="6">Leaf</tissue>
    </source>
</reference>
<dbReference type="Pfam" id="PF13962">
    <property type="entry name" value="PGG"/>
    <property type="match status" value="1"/>
</dbReference>
<feature type="repeat" description="ANK" evidence="3">
    <location>
        <begin position="77"/>
        <end position="109"/>
    </location>
</feature>